<dbReference type="AlphaFoldDB" id="A0A1F6FLD1"/>
<accession>A0A1F6FLD1</accession>
<comment type="caution">
    <text evidence="1">The sequence shown here is derived from an EMBL/GenBank/DDBJ whole genome shotgun (WGS) entry which is preliminary data.</text>
</comment>
<dbReference type="EMBL" id="MFMW01000029">
    <property type="protein sequence ID" value="OGG86679.1"/>
    <property type="molecule type" value="Genomic_DNA"/>
</dbReference>
<evidence type="ECO:0000313" key="1">
    <source>
        <dbReference type="EMBL" id="OGG86679.1"/>
    </source>
</evidence>
<organism evidence="1 2">
    <name type="scientific">Candidatus Kuenenbacteria bacterium RIFCSPHIGHO2_02_FULL_39_13</name>
    <dbReference type="NCBI Taxonomy" id="1798561"/>
    <lineage>
        <taxon>Bacteria</taxon>
        <taxon>Candidatus Kueneniibacteriota</taxon>
    </lineage>
</organism>
<dbReference type="STRING" id="1798561.A3B87_02510"/>
<evidence type="ECO:0000313" key="2">
    <source>
        <dbReference type="Proteomes" id="UP000179136"/>
    </source>
</evidence>
<protein>
    <submittedName>
        <fullName evidence="1">Uncharacterized protein</fullName>
    </submittedName>
</protein>
<gene>
    <name evidence="1" type="ORF">A3B87_02510</name>
</gene>
<name>A0A1F6FLD1_9BACT</name>
<dbReference type="Proteomes" id="UP000179136">
    <property type="component" value="Unassembled WGS sequence"/>
</dbReference>
<sequence>MNNSILVQPKIQGDNVTIEIPRKILEGLLALSRQKKQTTARTYLKQYKGLLKNRIIIDPLKYERKIRAEWDRDLDL</sequence>
<reference evidence="1 2" key="1">
    <citation type="journal article" date="2016" name="Nat. Commun.">
        <title>Thousands of microbial genomes shed light on interconnected biogeochemical processes in an aquifer system.</title>
        <authorList>
            <person name="Anantharaman K."/>
            <person name="Brown C.T."/>
            <person name="Hug L.A."/>
            <person name="Sharon I."/>
            <person name="Castelle C.J."/>
            <person name="Probst A.J."/>
            <person name="Thomas B.C."/>
            <person name="Singh A."/>
            <person name="Wilkins M.J."/>
            <person name="Karaoz U."/>
            <person name="Brodie E.L."/>
            <person name="Williams K.H."/>
            <person name="Hubbard S.S."/>
            <person name="Banfield J.F."/>
        </authorList>
    </citation>
    <scope>NUCLEOTIDE SEQUENCE [LARGE SCALE GENOMIC DNA]</scope>
</reference>
<proteinExistence type="predicted"/>